<dbReference type="Proteomes" id="UP000003477">
    <property type="component" value="Unassembled WGS sequence"/>
</dbReference>
<dbReference type="PANTHER" id="PTHR46743">
    <property type="entry name" value="TEICHOIC ACIDS EXPORT ATP-BINDING PROTEIN TAGH"/>
    <property type="match status" value="1"/>
</dbReference>
<dbReference type="Pfam" id="PF14524">
    <property type="entry name" value="Wzt_C"/>
    <property type="match status" value="1"/>
</dbReference>
<dbReference type="InterPro" id="IPR003439">
    <property type="entry name" value="ABC_transporter-like_ATP-bd"/>
</dbReference>
<evidence type="ECO:0000256" key="2">
    <source>
        <dbReference type="ARBA" id="ARBA00022448"/>
    </source>
</evidence>
<dbReference type="InterPro" id="IPR017871">
    <property type="entry name" value="ABC_transporter-like_CS"/>
</dbReference>
<organism evidence="6 7">
    <name type="scientific">Crocosphaera watsonii WH 0003</name>
    <dbReference type="NCBI Taxonomy" id="423471"/>
    <lineage>
        <taxon>Bacteria</taxon>
        <taxon>Bacillati</taxon>
        <taxon>Cyanobacteriota</taxon>
        <taxon>Cyanophyceae</taxon>
        <taxon>Oscillatoriophycideae</taxon>
        <taxon>Chroococcales</taxon>
        <taxon>Aphanothecaceae</taxon>
        <taxon>Crocosphaera</taxon>
    </lineage>
</organism>
<dbReference type="PROSITE" id="PS00211">
    <property type="entry name" value="ABC_TRANSPORTER_1"/>
    <property type="match status" value="1"/>
</dbReference>
<reference evidence="6 7" key="1">
    <citation type="journal article" date="2011" name="Front. Microbiol.">
        <title>Two Strains of Crocosphaera watsonii with Highly Conserved Genomes are Distinguished by Strain-Specific Features.</title>
        <authorList>
            <person name="Bench S.R."/>
            <person name="Ilikchyan I.N."/>
            <person name="Tripp H.J."/>
            <person name="Zehr J.P."/>
        </authorList>
    </citation>
    <scope>NUCLEOTIDE SEQUENCE [LARGE SCALE GENOMIC DNA]</scope>
    <source>
        <strain evidence="6 7">WH 0003</strain>
    </source>
</reference>
<proteinExistence type="inferred from homology"/>
<evidence type="ECO:0000259" key="5">
    <source>
        <dbReference type="PROSITE" id="PS50893"/>
    </source>
</evidence>
<dbReference type="GeneID" id="88766857"/>
<dbReference type="InterPro" id="IPR050683">
    <property type="entry name" value="Bact_Polysacc_Export_ATP-bd"/>
</dbReference>
<evidence type="ECO:0000256" key="3">
    <source>
        <dbReference type="ARBA" id="ARBA00022741"/>
    </source>
</evidence>
<evidence type="ECO:0000256" key="4">
    <source>
        <dbReference type="ARBA" id="ARBA00022840"/>
    </source>
</evidence>
<dbReference type="PANTHER" id="PTHR46743:SF2">
    <property type="entry name" value="TEICHOIC ACIDS EXPORT ATP-BINDING PROTEIN TAGH"/>
    <property type="match status" value="1"/>
</dbReference>
<dbReference type="SMART" id="SM00382">
    <property type="entry name" value="AAA"/>
    <property type="match status" value="1"/>
</dbReference>
<gene>
    <name evidence="6" type="ORF">CWATWH0003_3296</name>
</gene>
<dbReference type="PROSITE" id="PS50893">
    <property type="entry name" value="ABC_TRANSPORTER_2"/>
    <property type="match status" value="1"/>
</dbReference>
<evidence type="ECO:0000313" key="6">
    <source>
        <dbReference type="EMBL" id="EHJ11968.1"/>
    </source>
</evidence>
<keyword evidence="4" id="KW-0067">ATP-binding</keyword>
<keyword evidence="3" id="KW-0547">Nucleotide-binding</keyword>
<comment type="similarity">
    <text evidence="1">Belongs to the ABC transporter superfamily.</text>
</comment>
<dbReference type="CDD" id="cd03220">
    <property type="entry name" value="ABC_KpsT_Wzt"/>
    <property type="match status" value="1"/>
</dbReference>
<dbReference type="InterPro" id="IPR015860">
    <property type="entry name" value="ABC_transpr_TagH-like"/>
</dbReference>
<dbReference type="Gene3D" id="3.40.50.300">
    <property type="entry name" value="P-loop containing nucleotide triphosphate hydrolases"/>
    <property type="match status" value="1"/>
</dbReference>
<dbReference type="RefSeq" id="WP_007311373.1">
    <property type="nucleotide sequence ID" value="NZ_AESD01000492.1"/>
</dbReference>
<dbReference type="EMBL" id="AESD01000492">
    <property type="protein sequence ID" value="EHJ11968.1"/>
    <property type="molecule type" value="Genomic_DNA"/>
</dbReference>
<dbReference type="InterPro" id="IPR027417">
    <property type="entry name" value="P-loop_NTPase"/>
</dbReference>
<dbReference type="GO" id="GO:0016887">
    <property type="term" value="F:ATP hydrolysis activity"/>
    <property type="evidence" value="ECO:0007669"/>
    <property type="project" value="InterPro"/>
</dbReference>
<dbReference type="GO" id="GO:0005524">
    <property type="term" value="F:ATP binding"/>
    <property type="evidence" value="ECO:0007669"/>
    <property type="project" value="UniProtKB-KW"/>
</dbReference>
<name>G5J755_CROWT</name>
<dbReference type="AlphaFoldDB" id="G5J755"/>
<feature type="domain" description="ABC transporter" evidence="5">
    <location>
        <begin position="54"/>
        <end position="273"/>
    </location>
</feature>
<dbReference type="InterPro" id="IPR003593">
    <property type="entry name" value="AAA+_ATPase"/>
</dbReference>
<dbReference type="Pfam" id="PF00005">
    <property type="entry name" value="ABC_tran"/>
    <property type="match status" value="1"/>
</dbReference>
<evidence type="ECO:0000256" key="1">
    <source>
        <dbReference type="ARBA" id="ARBA00005417"/>
    </source>
</evidence>
<keyword evidence="2" id="KW-0813">Transport</keyword>
<comment type="caution">
    <text evidence="6">The sequence shown here is derived from an EMBL/GenBank/DDBJ whole genome shotgun (WGS) entry which is preliminary data.</text>
</comment>
<sequence>MTSHITGEELSANSQDKDKDIVLSVKGVSKKFCRSLKRSLFYGVQDIAGALSGMRGEKNELRHKEFWALNDVSFELRRGEALGLVGPNGSGKTTLMRIIAGLIKPDTGYVEVNGKVAPLIALGAGFNPILTGRENIYANMSILGLSRKEIDEKFDEVVEFAEIGEAIDAPVQSYSSGMAARLGFASAIHTKPDILLIDEVLAVGDAKFRAKCHRRLSELLKSGTAFMLVSHHAQTILNVCNCSVYLLRGKVITSGHTDSVVNKYEEDLFLSNSKHTTSSLTLPEKPVDQSSGLNIVSLFFRDKDGNKIDTLITGEPVFFCVECHVFREFSEIGLGFGIRKVAGDGNTVLMLSSFNDNQSFPVSCSNSKFELQVFFPHVGLIPGSYTMKVFVKDGAIAVLDSIDTFTFTVKGMKPISYSLFYQPRSWHCVLTQESDI</sequence>
<dbReference type="SUPFAM" id="SSF52540">
    <property type="entry name" value="P-loop containing nucleoside triphosphate hydrolases"/>
    <property type="match status" value="1"/>
</dbReference>
<dbReference type="Gene3D" id="2.70.50.60">
    <property type="entry name" value="abc- transporter (atp binding component) like domain"/>
    <property type="match status" value="1"/>
</dbReference>
<protein>
    <submittedName>
        <fullName evidence="6">ABC transporter-like protein</fullName>
    </submittedName>
</protein>
<dbReference type="CDD" id="cd10147">
    <property type="entry name" value="Wzt_C-like"/>
    <property type="match status" value="1"/>
</dbReference>
<accession>G5J755</accession>
<dbReference type="GO" id="GO:0016020">
    <property type="term" value="C:membrane"/>
    <property type="evidence" value="ECO:0007669"/>
    <property type="project" value="InterPro"/>
</dbReference>
<dbReference type="InterPro" id="IPR029439">
    <property type="entry name" value="Wzt_C"/>
</dbReference>
<dbReference type="GO" id="GO:0140359">
    <property type="term" value="F:ABC-type transporter activity"/>
    <property type="evidence" value="ECO:0007669"/>
    <property type="project" value="InterPro"/>
</dbReference>
<evidence type="ECO:0000313" key="7">
    <source>
        <dbReference type="Proteomes" id="UP000003477"/>
    </source>
</evidence>
<dbReference type="PATRIC" id="fig|423471.3.peg.3095"/>